<evidence type="ECO:0000256" key="7">
    <source>
        <dbReference type="PROSITE-ProRule" id="PRU00076"/>
    </source>
</evidence>
<comment type="subcellular location">
    <subcellularLocation>
        <location evidence="1">Membrane</location>
        <topology evidence="1">Single-pass membrane protein</topology>
    </subcellularLocation>
</comment>
<feature type="disulfide bond" evidence="8">
    <location>
        <begin position="10"/>
        <end position="15"/>
    </location>
</feature>
<dbReference type="PROSITE" id="PS01186">
    <property type="entry name" value="EGF_2"/>
    <property type="match status" value="1"/>
</dbReference>
<dbReference type="GO" id="GO:0008584">
    <property type="term" value="P:male gonad development"/>
    <property type="evidence" value="ECO:0007669"/>
    <property type="project" value="TreeGrafter"/>
</dbReference>
<dbReference type="SMART" id="SM00608">
    <property type="entry name" value="ACR"/>
    <property type="match status" value="1"/>
</dbReference>
<reference evidence="14" key="1">
    <citation type="submission" date="2011-10" db="EMBL/GenBank/DDBJ databases">
        <authorList>
            <consortium name="Soft-shell Turtle Genome Consortium"/>
        </authorList>
    </citation>
    <scope>NUCLEOTIDE SEQUENCE [LARGE SCALE GENOMIC DNA]</scope>
    <source>
        <strain evidence="14">Daiwa-1</strain>
    </source>
</reference>
<dbReference type="PROSITE" id="PS00427">
    <property type="entry name" value="DISINTEGRIN_1"/>
    <property type="match status" value="1"/>
</dbReference>
<dbReference type="GeneTree" id="ENSGT00940000161067"/>
<dbReference type="eggNOG" id="KOG3607">
    <property type="taxonomic scope" value="Eukaryota"/>
</dbReference>
<dbReference type="PROSITE" id="PS50215">
    <property type="entry name" value="ADAM_MEPRO"/>
    <property type="match status" value="1"/>
</dbReference>
<dbReference type="PANTHER" id="PTHR11905">
    <property type="entry name" value="ADAM A DISINTEGRIN AND METALLOPROTEASE DOMAIN"/>
    <property type="match status" value="1"/>
</dbReference>
<dbReference type="GO" id="GO:0006508">
    <property type="term" value="P:proteolysis"/>
    <property type="evidence" value="ECO:0007669"/>
    <property type="project" value="InterPro"/>
</dbReference>
<keyword evidence="2 9" id="KW-0812">Transmembrane</keyword>
<feature type="domain" description="Peptidase M12B" evidence="12">
    <location>
        <begin position="1"/>
        <end position="50"/>
    </location>
</feature>
<evidence type="ECO:0000259" key="12">
    <source>
        <dbReference type="PROSITE" id="PS50215"/>
    </source>
</evidence>
<dbReference type="PANTHER" id="PTHR11905:SF251">
    <property type="entry name" value="MEDIATOR COMPLEX SUBUNIT 6"/>
    <property type="match status" value="1"/>
</dbReference>
<accession>K7EXD6</accession>
<reference evidence="13" key="3">
    <citation type="submission" date="2025-08" db="UniProtKB">
        <authorList>
            <consortium name="Ensembl"/>
        </authorList>
    </citation>
    <scope>IDENTIFICATION</scope>
</reference>
<evidence type="ECO:0000256" key="9">
    <source>
        <dbReference type="SAM" id="Phobius"/>
    </source>
</evidence>
<evidence type="ECO:0000256" key="5">
    <source>
        <dbReference type="ARBA" id="ARBA00023157"/>
    </source>
</evidence>
<dbReference type="Pfam" id="PF08516">
    <property type="entry name" value="ADAM_CR"/>
    <property type="match status" value="1"/>
</dbReference>
<dbReference type="HOGENOM" id="CLU_012714_0_0_1"/>
<gene>
    <name evidence="13" type="primary">ADAM20</name>
</gene>
<comment type="caution">
    <text evidence="7">Lacks conserved residue(s) required for the propagation of feature annotation.</text>
</comment>
<evidence type="ECO:0000259" key="10">
    <source>
        <dbReference type="PROSITE" id="PS50026"/>
    </source>
</evidence>
<name>K7EXD6_PELSI</name>
<reference evidence="13" key="4">
    <citation type="submission" date="2025-09" db="UniProtKB">
        <authorList>
            <consortium name="Ensembl"/>
        </authorList>
    </citation>
    <scope>IDENTIFICATION</scope>
</reference>
<evidence type="ECO:0000256" key="3">
    <source>
        <dbReference type="ARBA" id="ARBA00022989"/>
    </source>
</evidence>
<feature type="disulfide bond" evidence="7">
    <location>
        <begin position="308"/>
        <end position="317"/>
    </location>
</feature>
<dbReference type="Gene3D" id="4.10.70.10">
    <property type="entry name" value="Disintegrin domain"/>
    <property type="match status" value="1"/>
</dbReference>
<feature type="domain" description="Disintegrin" evidence="11">
    <location>
        <begin position="58"/>
        <end position="144"/>
    </location>
</feature>
<keyword evidence="14" id="KW-1185">Reference proteome</keyword>
<feature type="disulfide bond" evidence="6">
    <location>
        <begin position="116"/>
        <end position="136"/>
    </location>
</feature>
<dbReference type="PROSITE" id="PS50026">
    <property type="entry name" value="EGF_3"/>
    <property type="match status" value="1"/>
</dbReference>
<dbReference type="AlphaFoldDB" id="K7EXD6"/>
<dbReference type="SUPFAM" id="SSF55486">
    <property type="entry name" value="Metalloproteases ('zincins'), catalytic domain"/>
    <property type="match status" value="1"/>
</dbReference>
<dbReference type="SUPFAM" id="SSF57552">
    <property type="entry name" value="Blood coagulation inhibitor (disintegrin)"/>
    <property type="match status" value="1"/>
</dbReference>
<dbReference type="SMART" id="SM00050">
    <property type="entry name" value="DISIN"/>
    <property type="match status" value="1"/>
</dbReference>
<evidence type="ECO:0000256" key="6">
    <source>
        <dbReference type="PROSITE-ProRule" id="PRU00068"/>
    </source>
</evidence>
<feature type="transmembrane region" description="Helical" evidence="9">
    <location>
        <begin position="336"/>
        <end position="362"/>
    </location>
</feature>
<dbReference type="GO" id="GO:1990913">
    <property type="term" value="C:sperm head plasma membrane"/>
    <property type="evidence" value="ECO:0007669"/>
    <property type="project" value="TreeGrafter"/>
</dbReference>
<evidence type="ECO:0000313" key="14">
    <source>
        <dbReference type="Proteomes" id="UP000007267"/>
    </source>
</evidence>
<dbReference type="OMA" id="RASCVMA"/>
<sequence>MFHDEKYCHCPRRQCIMAALHSVTDLFSNCSYNYYYNQMISSAGCLLKPPASKEVYTRKYCGNQMVESGEQCDCGSKYNCRKDPCCQSNCTLSAGATCAFGECCEDCQILPAGTLCRKSNNKCDLPEYCNGTSQWCQKDVYVQDGAPCEKGAYCYGGNCSSHDQQCKMIFGKEAIVAPLACFQKLNMHGDRFGNCGITREMNAKYKKCQADDILCGRVQCENKKIIPSLQDHSTILQTPVDSNWCWGTDYHHGMEIDDIGAVRDGASCGPDKICVNMSCVNLSLLNNDCNATKCHKRGICNSHKNCHCDYGWAPPYCQDKGYGGSIDSGPPPRVKALGGGAIATLILLAAAAALGIGFGVYYKTALMGWFRRSMARFHATQQTGASSQGVHASSHVKPATMSKPRLESMQEALDFM</sequence>
<dbReference type="EMBL" id="AGCU01134828">
    <property type="status" value="NOT_ANNOTATED_CDS"/>
    <property type="molecule type" value="Genomic_DNA"/>
</dbReference>
<evidence type="ECO:0000256" key="4">
    <source>
        <dbReference type="ARBA" id="ARBA00023136"/>
    </source>
</evidence>
<dbReference type="Proteomes" id="UP000007267">
    <property type="component" value="Unassembled WGS sequence"/>
</dbReference>
<dbReference type="InterPro" id="IPR024079">
    <property type="entry name" value="MetalloPept_cat_dom_sf"/>
</dbReference>
<dbReference type="GO" id="GO:0009897">
    <property type="term" value="C:external side of plasma membrane"/>
    <property type="evidence" value="ECO:0007669"/>
    <property type="project" value="TreeGrafter"/>
</dbReference>
<proteinExistence type="predicted"/>
<dbReference type="PRINTS" id="PR00289">
    <property type="entry name" value="DISINTEGRIN"/>
</dbReference>
<dbReference type="InterPro" id="IPR036436">
    <property type="entry name" value="Disintegrin_dom_sf"/>
</dbReference>
<dbReference type="InterPro" id="IPR018358">
    <property type="entry name" value="Disintegrin_CS"/>
</dbReference>
<dbReference type="InterPro" id="IPR001762">
    <property type="entry name" value="Disintegrin_dom"/>
</dbReference>
<dbReference type="Ensembl" id="ENSPSIT00000000446.1">
    <property type="protein sequence ID" value="ENSPSIP00000000446.1"/>
    <property type="gene ID" value="ENSPSIG00000000447.1"/>
</dbReference>
<dbReference type="InterPro" id="IPR000742">
    <property type="entry name" value="EGF"/>
</dbReference>
<evidence type="ECO:0000256" key="8">
    <source>
        <dbReference type="PROSITE-ProRule" id="PRU00276"/>
    </source>
</evidence>
<organism evidence="13 14">
    <name type="scientific">Pelodiscus sinensis</name>
    <name type="common">Chinese softshell turtle</name>
    <name type="synonym">Trionyx sinensis</name>
    <dbReference type="NCBI Taxonomy" id="13735"/>
    <lineage>
        <taxon>Eukaryota</taxon>
        <taxon>Metazoa</taxon>
        <taxon>Chordata</taxon>
        <taxon>Craniata</taxon>
        <taxon>Vertebrata</taxon>
        <taxon>Euteleostomi</taxon>
        <taxon>Archelosauria</taxon>
        <taxon>Testudinata</taxon>
        <taxon>Testudines</taxon>
        <taxon>Cryptodira</taxon>
        <taxon>Trionychia</taxon>
        <taxon>Trionychidae</taxon>
        <taxon>Pelodiscus</taxon>
    </lineage>
</organism>
<evidence type="ECO:0000259" key="11">
    <source>
        <dbReference type="PROSITE" id="PS50214"/>
    </source>
</evidence>
<feature type="domain" description="EGF-like" evidence="10">
    <location>
        <begin position="285"/>
        <end position="318"/>
    </location>
</feature>
<keyword evidence="3 9" id="KW-1133">Transmembrane helix</keyword>
<dbReference type="GO" id="GO:0004222">
    <property type="term" value="F:metalloendopeptidase activity"/>
    <property type="evidence" value="ECO:0007669"/>
    <property type="project" value="InterPro"/>
</dbReference>
<dbReference type="Pfam" id="PF00200">
    <property type="entry name" value="Disintegrin"/>
    <property type="match status" value="1"/>
</dbReference>
<evidence type="ECO:0000256" key="2">
    <source>
        <dbReference type="ARBA" id="ARBA00022692"/>
    </source>
</evidence>
<protein>
    <submittedName>
        <fullName evidence="13">ADAM metallopeptidase domain 20</fullName>
    </submittedName>
</protein>
<evidence type="ECO:0000313" key="13">
    <source>
        <dbReference type="Ensembl" id="ENSPSIP00000000446.1"/>
    </source>
</evidence>
<keyword evidence="4 9" id="KW-0472">Membrane</keyword>
<keyword evidence="5 7" id="KW-1015">Disulfide bond</keyword>
<evidence type="ECO:0000256" key="1">
    <source>
        <dbReference type="ARBA" id="ARBA00004167"/>
    </source>
</evidence>
<dbReference type="PROSITE" id="PS50214">
    <property type="entry name" value="DISINTEGRIN_2"/>
    <property type="match status" value="1"/>
</dbReference>
<keyword evidence="7" id="KW-0245">EGF-like domain</keyword>
<dbReference type="InterPro" id="IPR006586">
    <property type="entry name" value="ADAM_Cys-rich"/>
</dbReference>
<dbReference type="FunFam" id="4.10.70.10:FF:000001">
    <property type="entry name" value="Disintegrin and metalloproteinase domain-containing protein 22"/>
    <property type="match status" value="1"/>
</dbReference>
<dbReference type="Gene3D" id="3.40.390.10">
    <property type="entry name" value="Collagenase (Catalytic Domain)"/>
    <property type="match status" value="1"/>
</dbReference>
<reference evidence="14" key="2">
    <citation type="journal article" date="2013" name="Nat. Genet.">
        <title>The draft genomes of soft-shell turtle and green sea turtle yield insights into the development and evolution of the turtle-specific body plan.</title>
        <authorList>
            <person name="Wang Z."/>
            <person name="Pascual-Anaya J."/>
            <person name="Zadissa A."/>
            <person name="Li W."/>
            <person name="Niimura Y."/>
            <person name="Huang Z."/>
            <person name="Li C."/>
            <person name="White S."/>
            <person name="Xiong Z."/>
            <person name="Fang D."/>
            <person name="Wang B."/>
            <person name="Ming Y."/>
            <person name="Chen Y."/>
            <person name="Zheng Y."/>
            <person name="Kuraku S."/>
            <person name="Pignatelli M."/>
            <person name="Herrero J."/>
            <person name="Beal K."/>
            <person name="Nozawa M."/>
            <person name="Li Q."/>
            <person name="Wang J."/>
            <person name="Zhang H."/>
            <person name="Yu L."/>
            <person name="Shigenobu S."/>
            <person name="Wang J."/>
            <person name="Liu J."/>
            <person name="Flicek P."/>
            <person name="Searle S."/>
            <person name="Wang J."/>
            <person name="Kuratani S."/>
            <person name="Yin Y."/>
            <person name="Aken B."/>
            <person name="Zhang G."/>
            <person name="Irie N."/>
        </authorList>
    </citation>
    <scope>NUCLEOTIDE SEQUENCE [LARGE SCALE GENOMIC DNA]</scope>
    <source>
        <strain evidence="14">Daiwa-1</strain>
    </source>
</reference>
<dbReference type="InterPro" id="IPR001590">
    <property type="entry name" value="Peptidase_M12B"/>
</dbReference>